<evidence type="ECO:0000313" key="2">
    <source>
        <dbReference type="EMBL" id="KAK2148447.1"/>
    </source>
</evidence>
<sequence>MIVVSTDMMLPSKYFSIIIIASSFIIIRRTAIGIKLKSETLLISAPGQGKDKRSTLPILGRFMDTSAMECAIRCNMNSGCGGINMFSGSGHLDGCELVNGKIPISVVKAVGYKYYENLSYSQYSI</sequence>
<gene>
    <name evidence="2" type="ORF">LSH36_497g01008</name>
</gene>
<name>A0AAD9MWL5_9ANNE</name>
<keyword evidence="1" id="KW-0812">Transmembrane</keyword>
<proteinExistence type="predicted"/>
<protein>
    <submittedName>
        <fullName evidence="2">Uncharacterized protein</fullName>
    </submittedName>
</protein>
<organism evidence="2 3">
    <name type="scientific">Paralvinella palmiformis</name>
    <dbReference type="NCBI Taxonomy" id="53620"/>
    <lineage>
        <taxon>Eukaryota</taxon>
        <taxon>Metazoa</taxon>
        <taxon>Spiralia</taxon>
        <taxon>Lophotrochozoa</taxon>
        <taxon>Annelida</taxon>
        <taxon>Polychaeta</taxon>
        <taxon>Sedentaria</taxon>
        <taxon>Canalipalpata</taxon>
        <taxon>Terebellida</taxon>
        <taxon>Terebelliformia</taxon>
        <taxon>Alvinellidae</taxon>
        <taxon>Paralvinella</taxon>
    </lineage>
</organism>
<dbReference type="Proteomes" id="UP001208570">
    <property type="component" value="Unassembled WGS sequence"/>
</dbReference>
<comment type="caution">
    <text evidence="2">The sequence shown here is derived from an EMBL/GenBank/DDBJ whole genome shotgun (WGS) entry which is preliminary data.</text>
</comment>
<dbReference type="AlphaFoldDB" id="A0AAD9MWL5"/>
<keyword evidence="3" id="KW-1185">Reference proteome</keyword>
<keyword evidence="1" id="KW-0472">Membrane</keyword>
<evidence type="ECO:0000313" key="3">
    <source>
        <dbReference type="Proteomes" id="UP001208570"/>
    </source>
</evidence>
<keyword evidence="1" id="KW-1133">Transmembrane helix</keyword>
<accession>A0AAD9MWL5</accession>
<reference evidence="2" key="1">
    <citation type="journal article" date="2023" name="Mol. Biol. Evol.">
        <title>Third-Generation Sequencing Reveals the Adaptive Role of the Epigenome in Three Deep-Sea Polychaetes.</title>
        <authorList>
            <person name="Perez M."/>
            <person name="Aroh O."/>
            <person name="Sun Y."/>
            <person name="Lan Y."/>
            <person name="Juniper S.K."/>
            <person name="Young C.R."/>
            <person name="Angers B."/>
            <person name="Qian P.Y."/>
        </authorList>
    </citation>
    <scope>NUCLEOTIDE SEQUENCE</scope>
    <source>
        <strain evidence="2">P08H-3</strain>
    </source>
</reference>
<evidence type="ECO:0000256" key="1">
    <source>
        <dbReference type="SAM" id="Phobius"/>
    </source>
</evidence>
<dbReference type="EMBL" id="JAODUP010000497">
    <property type="protein sequence ID" value="KAK2148447.1"/>
    <property type="molecule type" value="Genomic_DNA"/>
</dbReference>
<feature type="transmembrane region" description="Helical" evidence="1">
    <location>
        <begin position="14"/>
        <end position="31"/>
    </location>
</feature>